<gene>
    <name evidence="2" type="primary">LOC112465613</name>
</gene>
<dbReference type="AlphaFoldDB" id="A0A6J1R2X9"/>
<dbReference type="RefSeq" id="XP_024889002.1">
    <property type="nucleotide sequence ID" value="XM_025033234.1"/>
</dbReference>
<dbReference type="Proteomes" id="UP000504618">
    <property type="component" value="Unplaced"/>
</dbReference>
<dbReference type="GeneID" id="112465613"/>
<reference evidence="2" key="1">
    <citation type="submission" date="2025-08" db="UniProtKB">
        <authorList>
            <consortium name="RefSeq"/>
        </authorList>
    </citation>
    <scope>IDENTIFICATION</scope>
    <source>
        <tissue evidence="2">Whole body</tissue>
    </source>
</reference>
<evidence type="ECO:0000313" key="2">
    <source>
        <dbReference type="RefSeq" id="XP_024889002.1"/>
    </source>
</evidence>
<protein>
    <submittedName>
        <fullName evidence="2">Uncharacterized protein LOC112465613 isoform X1</fullName>
    </submittedName>
</protein>
<sequence>MRVYAIALYKRCRLIKILNNYLLCNVRRDLVEDLNKDQKNRSVRLEIRMQERRACDSRVHVREKFRDSVDAQILGDVRACCENVAEICLDIRTIRNKMILKGKLSASTHRMANRFMMPYNTELPNRVHGVSEPGNQMRDSLLFFRITKLSDTKCGTKISSTSVCKTLTKVEKREVWFIYRDVCKYGYMI</sequence>
<name>A0A6J1R2X9_9HYME</name>
<keyword evidence="1" id="KW-1185">Reference proteome</keyword>
<accession>A0A6J1R2X9</accession>
<organism evidence="1 2">
    <name type="scientific">Temnothorax curvispinosus</name>
    <dbReference type="NCBI Taxonomy" id="300111"/>
    <lineage>
        <taxon>Eukaryota</taxon>
        <taxon>Metazoa</taxon>
        <taxon>Ecdysozoa</taxon>
        <taxon>Arthropoda</taxon>
        <taxon>Hexapoda</taxon>
        <taxon>Insecta</taxon>
        <taxon>Pterygota</taxon>
        <taxon>Neoptera</taxon>
        <taxon>Endopterygota</taxon>
        <taxon>Hymenoptera</taxon>
        <taxon>Apocrita</taxon>
        <taxon>Aculeata</taxon>
        <taxon>Formicoidea</taxon>
        <taxon>Formicidae</taxon>
        <taxon>Myrmicinae</taxon>
        <taxon>Temnothorax</taxon>
    </lineage>
</organism>
<proteinExistence type="predicted"/>
<evidence type="ECO:0000313" key="1">
    <source>
        <dbReference type="Proteomes" id="UP000504618"/>
    </source>
</evidence>